<dbReference type="GO" id="GO:0019752">
    <property type="term" value="P:carboxylic acid metabolic process"/>
    <property type="evidence" value="ECO:0007669"/>
    <property type="project" value="InterPro"/>
</dbReference>
<sequence length="547" mass="61725">LSISIVNFRHTFEAAPVFCLCEKEVVRKLLEVCGFHEGDGILCPVLLLTIHRLGGSLANMYGLNLARFHYDSKLKSSGMFGCRRLVIFASEQAHYSIKCAAGFMGFGSESIDIVPCAEDGSMIAEELEKHITSIINSENAQPLCVWCTSGTTVLNAFDPIDKIYPICQRYKIWLHVDACLGGAVLLSSKHKYLMAGVENADSLVWNWHKLLGSPLQTSVFLCKHKGLLKKCHSEHASYLFPDEKHYDTSFDIGEASIQCSRKPDALKIWLMWKAHGKIGLQHLIDLAVDNAQAIASKNFASDLFYFLPNVTCWRKIENVKTPCSLRDSAIATTVCFWVIPPRLLNCSRDEEFWKEIDNKMSGLDALQERLARLERIVGRIDPNGGRPALFSMLCQIQSKVNAIYEERAKIKTLSDIVLQFEDMLKGEGLDAVVPDEELMIRLCEAAVPRLEKDAKLVQEMKLLEPVLDSEPIKSIPSLYPKMLRLLTLQEAQLQEVRKRSSKIDALIQRYNIFVECVEKQFLLWDARLRKLEALNKGDVEDSLDIAS</sequence>
<organism evidence="8">
    <name type="scientific">Soboliphyme baturini</name>
    <dbReference type="NCBI Taxonomy" id="241478"/>
    <lineage>
        <taxon>Eukaryota</taxon>
        <taxon>Metazoa</taxon>
        <taxon>Ecdysozoa</taxon>
        <taxon>Nematoda</taxon>
        <taxon>Enoplea</taxon>
        <taxon>Dorylaimia</taxon>
        <taxon>Dioctophymatida</taxon>
        <taxon>Dioctophymatoidea</taxon>
        <taxon>Soboliphymatidae</taxon>
        <taxon>Soboliphyme</taxon>
    </lineage>
</organism>
<dbReference type="PANTHER" id="PTHR45677">
    <property type="entry name" value="GLUTAMATE DECARBOXYLASE-RELATED"/>
    <property type="match status" value="1"/>
</dbReference>
<keyword evidence="3" id="KW-0210">Decarboxylase</keyword>
<dbReference type="PANTHER" id="PTHR45677:SF8">
    <property type="entry name" value="CYSTEINE SULFINIC ACID DECARBOXYLASE"/>
    <property type="match status" value="1"/>
</dbReference>
<feature type="modified residue" description="N6-(pyridoxal phosphate)lysine" evidence="6">
    <location>
        <position position="209"/>
    </location>
</feature>
<dbReference type="Pfam" id="PF07426">
    <property type="entry name" value="Dynactin_p22"/>
    <property type="match status" value="1"/>
</dbReference>
<dbReference type="Pfam" id="PF00282">
    <property type="entry name" value="Pyridoxal_deC"/>
    <property type="match status" value="1"/>
</dbReference>
<evidence type="ECO:0000256" key="4">
    <source>
        <dbReference type="ARBA" id="ARBA00022898"/>
    </source>
</evidence>
<evidence type="ECO:0000256" key="3">
    <source>
        <dbReference type="ARBA" id="ARBA00022793"/>
    </source>
</evidence>
<dbReference type="InterPro" id="IPR009991">
    <property type="entry name" value="DCTN3"/>
</dbReference>
<comment type="cofactor">
    <cofactor evidence="1 6 7">
        <name>pyridoxal 5'-phosphate</name>
        <dbReference type="ChEBI" id="CHEBI:597326"/>
    </cofactor>
</comment>
<evidence type="ECO:0000256" key="2">
    <source>
        <dbReference type="ARBA" id="ARBA00009533"/>
    </source>
</evidence>
<evidence type="ECO:0000256" key="5">
    <source>
        <dbReference type="ARBA" id="ARBA00023239"/>
    </source>
</evidence>
<evidence type="ECO:0000256" key="7">
    <source>
        <dbReference type="RuleBase" id="RU000382"/>
    </source>
</evidence>
<dbReference type="GO" id="GO:0005869">
    <property type="term" value="C:dynactin complex"/>
    <property type="evidence" value="ECO:0007669"/>
    <property type="project" value="InterPro"/>
</dbReference>
<dbReference type="SUPFAM" id="SSF53383">
    <property type="entry name" value="PLP-dependent transferases"/>
    <property type="match status" value="1"/>
</dbReference>
<dbReference type="InterPro" id="IPR002129">
    <property type="entry name" value="PyrdxlP-dep_de-COase"/>
</dbReference>
<dbReference type="InterPro" id="IPR015424">
    <property type="entry name" value="PyrdxlP-dep_Trfase"/>
</dbReference>
<dbReference type="WBParaSite" id="SBAD_0000148301-mRNA-1">
    <property type="protein sequence ID" value="SBAD_0000148301-mRNA-1"/>
    <property type="gene ID" value="SBAD_0000148301"/>
</dbReference>
<comment type="similarity">
    <text evidence="2 7">Belongs to the group II decarboxylase family.</text>
</comment>
<evidence type="ECO:0000313" key="8">
    <source>
        <dbReference type="WBParaSite" id="SBAD_0000148301-mRNA-1"/>
    </source>
</evidence>
<keyword evidence="5 7" id="KW-0456">Lyase</keyword>
<proteinExistence type="inferred from homology"/>
<dbReference type="GO" id="GO:0005737">
    <property type="term" value="C:cytoplasm"/>
    <property type="evidence" value="ECO:0007669"/>
    <property type="project" value="TreeGrafter"/>
</dbReference>
<dbReference type="GO" id="GO:0016831">
    <property type="term" value="F:carboxy-lyase activity"/>
    <property type="evidence" value="ECO:0007669"/>
    <property type="project" value="UniProtKB-KW"/>
</dbReference>
<dbReference type="GO" id="GO:0030170">
    <property type="term" value="F:pyridoxal phosphate binding"/>
    <property type="evidence" value="ECO:0007669"/>
    <property type="project" value="InterPro"/>
</dbReference>
<reference evidence="8" key="1">
    <citation type="submission" date="2016-06" db="UniProtKB">
        <authorList>
            <consortium name="WormBaseParasite"/>
        </authorList>
    </citation>
    <scope>IDENTIFICATION</scope>
</reference>
<evidence type="ECO:0000256" key="6">
    <source>
        <dbReference type="PIRSR" id="PIRSR602129-50"/>
    </source>
</evidence>
<dbReference type="Gene3D" id="3.90.1150.170">
    <property type="match status" value="1"/>
</dbReference>
<protein>
    <submittedName>
        <fullName evidence="8">Glutamate decarboxylase</fullName>
    </submittedName>
</protein>
<dbReference type="Gene3D" id="3.40.640.10">
    <property type="entry name" value="Type I PLP-dependent aspartate aminotransferase-like (Major domain)"/>
    <property type="match status" value="1"/>
</dbReference>
<keyword evidence="4 6" id="KW-0663">Pyridoxal phosphate</keyword>
<dbReference type="InterPro" id="IPR015421">
    <property type="entry name" value="PyrdxlP-dep_Trfase_major"/>
</dbReference>
<accession>A0A183ICT0</accession>
<name>A0A183ICT0_9BILA</name>
<dbReference type="AlphaFoldDB" id="A0A183ICT0"/>
<evidence type="ECO:0000256" key="1">
    <source>
        <dbReference type="ARBA" id="ARBA00001933"/>
    </source>
</evidence>
<dbReference type="GO" id="GO:0061640">
    <property type="term" value="P:cytoskeleton-dependent cytokinesis"/>
    <property type="evidence" value="ECO:0007669"/>
    <property type="project" value="InterPro"/>
</dbReference>